<sequence length="77" mass="8706">MEFFLLLGQAPLRFLAAARRRSASRYCALCMKDSDTEDRKEGKSGIREQDPEGLEKHGNVDDDAKSGHQGLLIRRNE</sequence>
<accession>J3PGE0</accession>
<dbReference type="HOGENOM" id="CLU_2638215_0_0_1"/>
<reference evidence="3" key="4">
    <citation type="journal article" date="2015" name="G3 (Bethesda)">
        <title>Genome sequences of three phytopathogenic species of the Magnaporthaceae family of fungi.</title>
        <authorList>
            <person name="Okagaki L.H."/>
            <person name="Nunes C.C."/>
            <person name="Sailsbery J."/>
            <person name="Clay B."/>
            <person name="Brown D."/>
            <person name="John T."/>
            <person name="Oh Y."/>
            <person name="Young N."/>
            <person name="Fitzgerald M."/>
            <person name="Haas B.J."/>
            <person name="Zeng Q."/>
            <person name="Young S."/>
            <person name="Adiconis X."/>
            <person name="Fan L."/>
            <person name="Levin J.Z."/>
            <person name="Mitchell T.K."/>
            <person name="Okubara P.A."/>
            <person name="Farman M.L."/>
            <person name="Kohn L.M."/>
            <person name="Birren B."/>
            <person name="Ma L.-J."/>
            <person name="Dean R.A."/>
        </authorList>
    </citation>
    <scope>NUCLEOTIDE SEQUENCE</scope>
    <source>
        <strain evidence="3">R3-111a-1</strain>
    </source>
</reference>
<feature type="compositionally biased region" description="Basic and acidic residues" evidence="1">
    <location>
        <begin position="34"/>
        <end position="66"/>
    </location>
</feature>
<dbReference type="RefSeq" id="XP_009228729.1">
    <property type="nucleotide sequence ID" value="XM_009230465.1"/>
</dbReference>
<name>J3PGE0_GAET3</name>
<protein>
    <submittedName>
        <fullName evidence="2 3">Uncharacterized protein</fullName>
    </submittedName>
</protein>
<dbReference type="EMBL" id="GL385403">
    <property type="protein sequence ID" value="EJT69681.1"/>
    <property type="molecule type" value="Genomic_DNA"/>
</dbReference>
<evidence type="ECO:0000313" key="3">
    <source>
        <dbReference type="EnsemblFungi" id="EJT69681"/>
    </source>
</evidence>
<dbReference type="EnsemblFungi" id="EJT69681">
    <property type="protein sequence ID" value="EJT69681"/>
    <property type="gene ID" value="GGTG_12564"/>
</dbReference>
<dbReference type="AlphaFoldDB" id="J3PGE0"/>
<evidence type="ECO:0000313" key="4">
    <source>
        <dbReference type="Proteomes" id="UP000006039"/>
    </source>
</evidence>
<feature type="region of interest" description="Disordered" evidence="1">
    <location>
        <begin position="34"/>
        <end position="77"/>
    </location>
</feature>
<dbReference type="Proteomes" id="UP000006039">
    <property type="component" value="Unassembled WGS sequence"/>
</dbReference>
<reference evidence="2" key="2">
    <citation type="submission" date="2010-07" db="EMBL/GenBank/DDBJ databases">
        <authorList>
            <consortium name="The Broad Institute Genome Sequencing Platform"/>
            <consortium name="Broad Institute Genome Sequencing Center for Infectious Disease"/>
            <person name="Ma L.-J."/>
            <person name="Dead R."/>
            <person name="Young S."/>
            <person name="Zeng Q."/>
            <person name="Koehrsen M."/>
            <person name="Alvarado L."/>
            <person name="Berlin A."/>
            <person name="Chapman S.B."/>
            <person name="Chen Z."/>
            <person name="Freedman E."/>
            <person name="Gellesch M."/>
            <person name="Goldberg J."/>
            <person name="Griggs A."/>
            <person name="Gujja S."/>
            <person name="Heilman E.R."/>
            <person name="Heiman D."/>
            <person name="Hepburn T."/>
            <person name="Howarth C."/>
            <person name="Jen D."/>
            <person name="Larson L."/>
            <person name="Mehta T."/>
            <person name="Neiman D."/>
            <person name="Pearson M."/>
            <person name="Roberts A."/>
            <person name="Saif S."/>
            <person name="Shea T."/>
            <person name="Shenoy N."/>
            <person name="Sisk P."/>
            <person name="Stolte C."/>
            <person name="Sykes S."/>
            <person name="Walk T."/>
            <person name="White J."/>
            <person name="Yandava C."/>
            <person name="Haas B."/>
            <person name="Nusbaum C."/>
            <person name="Birren B."/>
        </authorList>
    </citation>
    <scope>NUCLEOTIDE SEQUENCE</scope>
    <source>
        <strain evidence="2">R3-111a-1</strain>
    </source>
</reference>
<evidence type="ECO:0000256" key="1">
    <source>
        <dbReference type="SAM" id="MobiDB-lite"/>
    </source>
</evidence>
<dbReference type="VEuPathDB" id="FungiDB:GGTG_12564"/>
<gene>
    <name evidence="3" type="primary">20353022</name>
    <name evidence="2" type="ORF">GGTG_12564</name>
</gene>
<reference evidence="3" key="5">
    <citation type="submission" date="2018-04" db="UniProtKB">
        <authorList>
            <consortium name="EnsemblFungi"/>
        </authorList>
    </citation>
    <scope>IDENTIFICATION</scope>
    <source>
        <strain evidence="3">R3-111a-1</strain>
    </source>
</reference>
<dbReference type="GeneID" id="20353022"/>
<keyword evidence="4" id="KW-1185">Reference proteome</keyword>
<proteinExistence type="predicted"/>
<evidence type="ECO:0000313" key="2">
    <source>
        <dbReference type="EMBL" id="EJT69681.1"/>
    </source>
</evidence>
<organism evidence="2">
    <name type="scientific">Gaeumannomyces tritici (strain R3-111a-1)</name>
    <name type="common">Wheat and barley take-all root rot fungus</name>
    <name type="synonym">Gaeumannomyces graminis var. tritici</name>
    <dbReference type="NCBI Taxonomy" id="644352"/>
    <lineage>
        <taxon>Eukaryota</taxon>
        <taxon>Fungi</taxon>
        <taxon>Dikarya</taxon>
        <taxon>Ascomycota</taxon>
        <taxon>Pezizomycotina</taxon>
        <taxon>Sordariomycetes</taxon>
        <taxon>Sordariomycetidae</taxon>
        <taxon>Magnaporthales</taxon>
        <taxon>Magnaporthaceae</taxon>
        <taxon>Gaeumannomyces</taxon>
    </lineage>
</organism>
<reference evidence="2" key="3">
    <citation type="submission" date="2010-09" db="EMBL/GenBank/DDBJ databases">
        <title>Annotation of Gaeumannomyces graminis var. tritici R3-111a-1.</title>
        <authorList>
            <consortium name="The Broad Institute Genome Sequencing Platform"/>
            <person name="Ma L.-J."/>
            <person name="Dead R."/>
            <person name="Young S.K."/>
            <person name="Zeng Q."/>
            <person name="Gargeya S."/>
            <person name="Fitzgerald M."/>
            <person name="Haas B."/>
            <person name="Abouelleil A."/>
            <person name="Alvarado L."/>
            <person name="Arachchi H.M."/>
            <person name="Berlin A."/>
            <person name="Brown A."/>
            <person name="Chapman S.B."/>
            <person name="Chen Z."/>
            <person name="Dunbar C."/>
            <person name="Freedman E."/>
            <person name="Gearin G."/>
            <person name="Gellesch M."/>
            <person name="Goldberg J."/>
            <person name="Griggs A."/>
            <person name="Gujja S."/>
            <person name="Heiman D."/>
            <person name="Howarth C."/>
            <person name="Larson L."/>
            <person name="Lui A."/>
            <person name="MacDonald P.J.P."/>
            <person name="Mehta T."/>
            <person name="Montmayeur A."/>
            <person name="Murphy C."/>
            <person name="Neiman D."/>
            <person name="Pearson M."/>
            <person name="Priest M."/>
            <person name="Roberts A."/>
            <person name="Saif S."/>
            <person name="Shea T."/>
            <person name="Shenoy N."/>
            <person name="Sisk P."/>
            <person name="Stolte C."/>
            <person name="Sykes S."/>
            <person name="Yandava C."/>
            <person name="Wortman J."/>
            <person name="Nusbaum C."/>
            <person name="Birren B."/>
        </authorList>
    </citation>
    <scope>NUCLEOTIDE SEQUENCE</scope>
    <source>
        <strain evidence="2">R3-111a-1</strain>
    </source>
</reference>
<reference evidence="4" key="1">
    <citation type="submission" date="2010-07" db="EMBL/GenBank/DDBJ databases">
        <title>The genome sequence of Gaeumannomyces graminis var. tritici strain R3-111a-1.</title>
        <authorList>
            <consortium name="The Broad Institute Genome Sequencing Platform"/>
            <person name="Ma L.-J."/>
            <person name="Dead R."/>
            <person name="Young S."/>
            <person name="Zeng Q."/>
            <person name="Koehrsen M."/>
            <person name="Alvarado L."/>
            <person name="Berlin A."/>
            <person name="Chapman S.B."/>
            <person name="Chen Z."/>
            <person name="Freedman E."/>
            <person name="Gellesch M."/>
            <person name="Goldberg J."/>
            <person name="Griggs A."/>
            <person name="Gujja S."/>
            <person name="Heilman E.R."/>
            <person name="Heiman D."/>
            <person name="Hepburn T."/>
            <person name="Howarth C."/>
            <person name="Jen D."/>
            <person name="Larson L."/>
            <person name="Mehta T."/>
            <person name="Neiman D."/>
            <person name="Pearson M."/>
            <person name="Roberts A."/>
            <person name="Saif S."/>
            <person name="Shea T."/>
            <person name="Shenoy N."/>
            <person name="Sisk P."/>
            <person name="Stolte C."/>
            <person name="Sykes S."/>
            <person name="Walk T."/>
            <person name="White J."/>
            <person name="Yandava C."/>
            <person name="Haas B."/>
            <person name="Nusbaum C."/>
            <person name="Birren B."/>
        </authorList>
    </citation>
    <scope>NUCLEOTIDE SEQUENCE [LARGE SCALE GENOMIC DNA]</scope>
    <source>
        <strain evidence="4">R3-111a-1</strain>
    </source>
</reference>